<gene>
    <name evidence="3" type="ORF">MGAL_10B029625</name>
</gene>
<accession>A0A8B6CAB3</accession>
<reference evidence="3" key="1">
    <citation type="submission" date="2018-11" db="EMBL/GenBank/DDBJ databases">
        <authorList>
            <person name="Alioto T."/>
            <person name="Alioto T."/>
        </authorList>
    </citation>
    <scope>NUCLEOTIDE SEQUENCE</scope>
</reference>
<keyword evidence="2" id="KW-0732">Signal</keyword>
<feature type="signal peptide" evidence="2">
    <location>
        <begin position="1"/>
        <end position="16"/>
    </location>
</feature>
<keyword evidence="4" id="KW-1185">Reference proteome</keyword>
<dbReference type="AlphaFoldDB" id="A0A8B6CAB3"/>
<dbReference type="Proteomes" id="UP000596742">
    <property type="component" value="Unassembled WGS sequence"/>
</dbReference>
<comment type="caution">
    <text evidence="3">The sequence shown here is derived from an EMBL/GenBank/DDBJ whole genome shotgun (WGS) entry which is preliminary data.</text>
</comment>
<evidence type="ECO:0000256" key="2">
    <source>
        <dbReference type="SAM" id="SignalP"/>
    </source>
</evidence>
<feature type="transmembrane region" description="Helical" evidence="1">
    <location>
        <begin position="225"/>
        <end position="249"/>
    </location>
</feature>
<keyword evidence="1" id="KW-1133">Transmembrane helix</keyword>
<proteinExistence type="predicted"/>
<protein>
    <submittedName>
        <fullName evidence="3">Uncharacterized protein</fullName>
    </submittedName>
</protein>
<evidence type="ECO:0000256" key="1">
    <source>
        <dbReference type="SAM" id="Phobius"/>
    </source>
</evidence>
<dbReference type="EMBL" id="UYJE01001435">
    <property type="protein sequence ID" value="VDI02112.1"/>
    <property type="molecule type" value="Genomic_DNA"/>
</dbReference>
<sequence>MKHLLLLSAVAILTECRRVNICPTGQERLNVKNELCDDPALYHCIPDSNCDLHEICIYPNVTLQIQILTIQNESLYWKHVATAPITNTELYGNLALFLCQYSMGNYLNDTTFVDVQTRLNITIQYQHSFRTKCLFPYDEHILPASGSCTINNKCLKTEKVADIKLFILYNGILLLKEYTMGWSNNSNYYKLAFLLCELANYEFDDNRPYQETKIRIGNSGTEVGFSLYGIIAGFTVPVFIAAVLTLLYVHNNCKGILKRKKITSTETTITTGAQIEPLLQETSHNSNI</sequence>
<evidence type="ECO:0000313" key="3">
    <source>
        <dbReference type="EMBL" id="VDI02112.1"/>
    </source>
</evidence>
<evidence type="ECO:0000313" key="4">
    <source>
        <dbReference type="Proteomes" id="UP000596742"/>
    </source>
</evidence>
<keyword evidence="1" id="KW-0472">Membrane</keyword>
<keyword evidence="1" id="KW-0812">Transmembrane</keyword>
<name>A0A8B6CAB3_MYTGA</name>
<organism evidence="3 4">
    <name type="scientific">Mytilus galloprovincialis</name>
    <name type="common">Mediterranean mussel</name>
    <dbReference type="NCBI Taxonomy" id="29158"/>
    <lineage>
        <taxon>Eukaryota</taxon>
        <taxon>Metazoa</taxon>
        <taxon>Spiralia</taxon>
        <taxon>Lophotrochozoa</taxon>
        <taxon>Mollusca</taxon>
        <taxon>Bivalvia</taxon>
        <taxon>Autobranchia</taxon>
        <taxon>Pteriomorphia</taxon>
        <taxon>Mytilida</taxon>
        <taxon>Mytiloidea</taxon>
        <taxon>Mytilidae</taxon>
        <taxon>Mytilinae</taxon>
        <taxon>Mytilus</taxon>
    </lineage>
</organism>
<feature type="chain" id="PRO_5032513437" evidence="2">
    <location>
        <begin position="17"/>
        <end position="288"/>
    </location>
</feature>